<comment type="caution">
    <text evidence="2">The sequence shown here is derived from an EMBL/GenBank/DDBJ whole genome shotgun (WGS) entry which is preliminary data.</text>
</comment>
<dbReference type="RefSeq" id="WP_342880982.1">
    <property type="nucleotide sequence ID" value="NZ_JBBMQS010000002.1"/>
</dbReference>
<evidence type="ECO:0000313" key="3">
    <source>
        <dbReference type="Proteomes" id="UP001461163"/>
    </source>
</evidence>
<dbReference type="Proteomes" id="UP001461163">
    <property type="component" value="Unassembled WGS sequence"/>
</dbReference>
<reference evidence="2 3" key="1">
    <citation type="submission" date="2024-03" db="EMBL/GenBank/DDBJ databases">
        <title>Community enrichment and isolation of bacterial strains for fucoidan degradation.</title>
        <authorList>
            <person name="Sichert A."/>
        </authorList>
    </citation>
    <scope>NUCLEOTIDE SEQUENCE [LARGE SCALE GENOMIC DNA]</scope>
    <source>
        <strain evidence="2 3">AS12</strain>
    </source>
</reference>
<proteinExistence type="predicted"/>
<protein>
    <submittedName>
        <fullName evidence="2">FRG domain-containing protein</fullName>
    </submittedName>
</protein>
<dbReference type="InterPro" id="IPR014966">
    <property type="entry name" value="FRG-dom"/>
</dbReference>
<evidence type="ECO:0000259" key="1">
    <source>
        <dbReference type="SMART" id="SM00901"/>
    </source>
</evidence>
<dbReference type="SMART" id="SM00901">
    <property type="entry name" value="FRG"/>
    <property type="match status" value="1"/>
</dbReference>
<evidence type="ECO:0000313" key="2">
    <source>
        <dbReference type="EMBL" id="MEM5496576.1"/>
    </source>
</evidence>
<dbReference type="Pfam" id="PF08867">
    <property type="entry name" value="FRG"/>
    <property type="match status" value="1"/>
</dbReference>
<dbReference type="EMBL" id="JBBMQS010000002">
    <property type="protein sequence ID" value="MEM5496576.1"/>
    <property type="molecule type" value="Genomic_DNA"/>
</dbReference>
<feature type="domain" description="FRG" evidence="1">
    <location>
        <begin position="22"/>
        <end position="115"/>
    </location>
</feature>
<organism evidence="2 3">
    <name type="scientific">Paraglaciecola mesophila</name>
    <dbReference type="NCBI Taxonomy" id="197222"/>
    <lineage>
        <taxon>Bacteria</taxon>
        <taxon>Pseudomonadati</taxon>
        <taxon>Pseudomonadota</taxon>
        <taxon>Gammaproteobacteria</taxon>
        <taxon>Alteromonadales</taxon>
        <taxon>Alteromonadaceae</taxon>
        <taxon>Paraglaciecola</taxon>
    </lineage>
</organism>
<gene>
    <name evidence="2" type="ORF">WNY77_04100</name>
</gene>
<sequence length="227" mass="26577">MEKIITVKELLELAERLPSDDWVGGWFYRGQADVSWELIPKAFRPPYAKNFEFKYKMWIQQARRFKELNFENEFECMAIAQHHGFPTKFLDWSSNILVAAFFACSDQLNKDARLTAYFPTWYVTEPEEKVLKDYDDVAAYQPPPIADRIRAQLGNFTYHPSNDAVIKNSIFPPTKQDTLHEWIIPAKFKKNILKSLDRLGVNFKNIYPDIDGLSKHFCLMGEVNNEI</sequence>
<accession>A0ABU9SRR6</accession>
<keyword evidence="3" id="KW-1185">Reference proteome</keyword>
<name>A0ABU9SRR6_9ALTE</name>